<dbReference type="GeneID" id="35766837"/>
<evidence type="ECO:0000313" key="6">
    <source>
        <dbReference type="Proteomes" id="UP001069145"/>
    </source>
</evidence>
<dbReference type="Proteomes" id="UP001069145">
    <property type="component" value="Unassembled WGS sequence"/>
</dbReference>
<dbReference type="InterPro" id="IPR051910">
    <property type="entry name" value="ComF/GntX_DNA_util-trans"/>
</dbReference>
<keyword evidence="6" id="KW-1185">Reference proteome</keyword>
<dbReference type="EMBL" id="CP065662">
    <property type="protein sequence ID" value="QPS01496.1"/>
    <property type="molecule type" value="Genomic_DNA"/>
</dbReference>
<dbReference type="PANTHER" id="PTHR47505">
    <property type="entry name" value="DNA UTILIZATION PROTEIN YHGH"/>
    <property type="match status" value="1"/>
</dbReference>
<gene>
    <name evidence="4" type="ORF">I6G68_09015</name>
    <name evidence="3" type="ORF">ODY43_04650</name>
</gene>
<dbReference type="Proteomes" id="UP000594771">
    <property type="component" value="Chromosome"/>
</dbReference>
<protein>
    <submittedName>
        <fullName evidence="4">ComF family protein</fullName>
    </submittedName>
    <submittedName>
        <fullName evidence="3">Double zinc ribbon domain-containing protein</fullName>
    </submittedName>
</protein>
<dbReference type="KEGG" id="aun:AWM73_01040"/>
<name>A0A109RE54_9LACT</name>
<dbReference type="Pfam" id="PF00156">
    <property type="entry name" value="Pribosyltran"/>
    <property type="match status" value="1"/>
</dbReference>
<dbReference type="InterPro" id="IPR029057">
    <property type="entry name" value="PRTase-like"/>
</dbReference>
<dbReference type="EMBL" id="JAOTML010000004">
    <property type="protein sequence ID" value="MCY3053276.1"/>
    <property type="molecule type" value="Genomic_DNA"/>
</dbReference>
<reference evidence="4 5" key="1">
    <citation type="submission" date="2020-12" db="EMBL/GenBank/DDBJ databases">
        <title>FDA dAtabase for Regulatory Grade micrObial Sequences (FDA-ARGOS): Supporting development and validation of Infectious Disease Dx tests.</title>
        <authorList>
            <person name="Sproer C."/>
            <person name="Gronow S."/>
            <person name="Severitt S."/>
            <person name="Schroder I."/>
            <person name="Tallon L."/>
            <person name="Sadzewicz L."/>
            <person name="Zhao X."/>
            <person name="Boylan J."/>
            <person name="Ott S."/>
            <person name="Bowen H."/>
            <person name="Vavikolanu K."/>
            <person name="Mehta A."/>
            <person name="Aluvathingal J."/>
            <person name="Nadendla S."/>
            <person name="Lowell S."/>
            <person name="Myers T."/>
            <person name="Yan Y."/>
            <person name="Sichtig H."/>
        </authorList>
    </citation>
    <scope>NUCLEOTIDE SEQUENCE [LARGE SCALE GENOMIC DNA]</scope>
    <source>
        <strain evidence="4 5">FDAARGOS_911</strain>
    </source>
</reference>
<organism evidence="4 5">
    <name type="scientific">Aerococcus urinae</name>
    <dbReference type="NCBI Taxonomy" id="1376"/>
    <lineage>
        <taxon>Bacteria</taxon>
        <taxon>Bacillati</taxon>
        <taxon>Bacillota</taxon>
        <taxon>Bacilli</taxon>
        <taxon>Lactobacillales</taxon>
        <taxon>Aerococcaceae</taxon>
        <taxon>Aerococcus</taxon>
    </lineage>
</organism>
<dbReference type="PANTHER" id="PTHR47505:SF1">
    <property type="entry name" value="DNA UTILIZATION PROTEIN YHGH"/>
    <property type="match status" value="1"/>
</dbReference>
<dbReference type="SUPFAM" id="SSF53271">
    <property type="entry name" value="PRTase-like"/>
    <property type="match status" value="1"/>
</dbReference>
<dbReference type="RefSeq" id="WP_060777678.1">
    <property type="nucleotide sequence ID" value="NZ_CAJHLF010000001.1"/>
</dbReference>
<accession>A0A109RE54</accession>
<dbReference type="CDD" id="cd06223">
    <property type="entry name" value="PRTases_typeI"/>
    <property type="match status" value="1"/>
</dbReference>
<feature type="domain" description="Phosphoribosyltransferase" evidence="2">
    <location>
        <begin position="173"/>
        <end position="223"/>
    </location>
</feature>
<dbReference type="AlphaFoldDB" id="A0A109RE54"/>
<dbReference type="InterPro" id="IPR000836">
    <property type="entry name" value="PRTase_dom"/>
</dbReference>
<proteinExistence type="inferred from homology"/>
<reference evidence="3" key="2">
    <citation type="submission" date="2022-09" db="EMBL/GenBank/DDBJ databases">
        <title>Aerococcus urinae taxonomy study.</title>
        <authorList>
            <person name="Christensen J."/>
            <person name="Senneby E."/>
        </authorList>
    </citation>
    <scope>NUCLEOTIDE SEQUENCE</scope>
    <source>
        <strain evidence="3">NLD-066-U95</strain>
    </source>
</reference>
<evidence type="ECO:0000313" key="4">
    <source>
        <dbReference type="EMBL" id="QPS01496.1"/>
    </source>
</evidence>
<dbReference type="OrthoDB" id="9779910at2"/>
<evidence type="ECO:0000256" key="1">
    <source>
        <dbReference type="ARBA" id="ARBA00008007"/>
    </source>
</evidence>
<sequence length="225" mass="26097">MSECLLCQENFKEKLTLKELFTWKSWEPSIICPSCQADFHYLKGPRCQQCSREWGEGDYCLDCLTWQKEDGWYFRNYSLCAYNGVFKNWLHTLKSKGDVRVAGLFTQELKKIRGDYPGYTWLAIPGSSAKFKKRGFHQSELILDQAGIPYQRLIHLAGSKKKQAQLNRQERLANQRQIERLTEGPLPQKILLFDDVYTTGATIHQVARFLESFGVEEITSLTLGR</sequence>
<dbReference type="Gene3D" id="3.40.50.2020">
    <property type="match status" value="1"/>
</dbReference>
<evidence type="ECO:0000313" key="3">
    <source>
        <dbReference type="EMBL" id="MCY3053276.1"/>
    </source>
</evidence>
<evidence type="ECO:0000259" key="2">
    <source>
        <dbReference type="Pfam" id="PF00156"/>
    </source>
</evidence>
<comment type="similarity">
    <text evidence="1">Belongs to the ComF/GntX family.</text>
</comment>
<evidence type="ECO:0000313" key="5">
    <source>
        <dbReference type="Proteomes" id="UP000594771"/>
    </source>
</evidence>